<dbReference type="EMBL" id="CP065047">
    <property type="protein sequence ID" value="QPI40842.1"/>
    <property type="molecule type" value="Genomic_DNA"/>
</dbReference>
<dbReference type="InterPro" id="IPR002347">
    <property type="entry name" value="SDR_fam"/>
</dbReference>
<dbReference type="InterPro" id="IPR036291">
    <property type="entry name" value="NAD(P)-bd_dom_sf"/>
</dbReference>
<dbReference type="SUPFAM" id="SSF51735">
    <property type="entry name" value="NAD(P)-binding Rossmann-fold domains"/>
    <property type="match status" value="1"/>
</dbReference>
<organism evidence="2 3">
    <name type="scientific">Mycobacterium kubicae</name>
    <dbReference type="NCBI Taxonomy" id="120959"/>
    <lineage>
        <taxon>Bacteria</taxon>
        <taxon>Bacillati</taxon>
        <taxon>Actinomycetota</taxon>
        <taxon>Actinomycetes</taxon>
        <taxon>Mycobacteriales</taxon>
        <taxon>Mycobacteriaceae</taxon>
        <taxon>Mycobacterium</taxon>
        <taxon>Mycobacterium simiae complex</taxon>
    </lineage>
</organism>
<reference evidence="2" key="1">
    <citation type="submission" date="2020-11" db="EMBL/GenBank/DDBJ databases">
        <title>Intraspecies plasmid and genomic variation of Mycobacterium kubicae revealed by the complete genome sequences of two clinical isolates.</title>
        <authorList>
            <person name="Hendrix J.R."/>
            <person name="Epperson L.E."/>
            <person name="Honda J.R."/>
            <person name="Strong M."/>
        </authorList>
    </citation>
    <scope>NUCLEOTIDE SEQUENCE</scope>
    <source>
        <strain evidence="2">JCM 13573</strain>
    </source>
</reference>
<dbReference type="Pfam" id="PF00106">
    <property type="entry name" value="adh_short"/>
    <property type="match status" value="1"/>
</dbReference>
<dbReference type="CDD" id="cd05374">
    <property type="entry name" value="17beta-HSD-like_SDR_c"/>
    <property type="match status" value="1"/>
</dbReference>
<dbReference type="GO" id="GO:0008202">
    <property type="term" value="P:steroid metabolic process"/>
    <property type="evidence" value="ECO:0007669"/>
    <property type="project" value="TreeGrafter"/>
</dbReference>
<dbReference type="GO" id="GO:0016491">
    <property type="term" value="F:oxidoreductase activity"/>
    <property type="evidence" value="ECO:0007669"/>
    <property type="project" value="TreeGrafter"/>
</dbReference>
<gene>
    <name evidence="2" type="ORF">I2456_19460</name>
</gene>
<evidence type="ECO:0000313" key="2">
    <source>
        <dbReference type="EMBL" id="QPI40842.1"/>
    </source>
</evidence>
<proteinExistence type="inferred from homology"/>
<dbReference type="Proteomes" id="UP000663583">
    <property type="component" value="Chromosome"/>
</dbReference>
<dbReference type="Gene3D" id="3.40.50.720">
    <property type="entry name" value="NAD(P)-binding Rossmann-like Domain"/>
    <property type="match status" value="1"/>
</dbReference>
<dbReference type="PRINTS" id="PR00081">
    <property type="entry name" value="GDHRDH"/>
</dbReference>
<evidence type="ECO:0000256" key="1">
    <source>
        <dbReference type="RuleBase" id="RU000363"/>
    </source>
</evidence>
<sequence>MKPTLKPARRPAAVVTGTSSGIGRACALRLAGEGYHVFAGVRRRQHGQALVQEASRNGGQLTPVILDVTDEASIRTAAAEVADSVGDAGVAVLVNNAGIGMTWPVEAVPLADLRHIYEVNVFGQVAVTQAFLPLIRACAGRVVNVGSIGDRLSLPFGAPLVSSKWAFASITESLRMELRPWGIHVVLIEPATIQTDAVKKVKEDAERVMSKMTPADLELYGETYQAMTRKAIERASSGSDPDVVARAVLHAARKKRPRTRYVVGKDGRLLAFLAGWAPDRLFDAMRVRLFGLPKKFGAAAQPVNGVAR</sequence>
<evidence type="ECO:0000313" key="3">
    <source>
        <dbReference type="Proteomes" id="UP000663583"/>
    </source>
</evidence>
<dbReference type="PANTHER" id="PTHR43313:SF1">
    <property type="entry name" value="3BETA-HYDROXYSTEROID DEHYDROGENASE DHS-16"/>
    <property type="match status" value="1"/>
</dbReference>
<name>A0AAX1JKE8_9MYCO</name>
<dbReference type="AlphaFoldDB" id="A0AAX1JKE8"/>
<comment type="similarity">
    <text evidence="1">Belongs to the short-chain dehydrogenases/reductases (SDR) family.</text>
</comment>
<dbReference type="PANTHER" id="PTHR43313">
    <property type="entry name" value="SHORT-CHAIN DEHYDROGENASE/REDUCTASE FAMILY 9C"/>
    <property type="match status" value="1"/>
</dbReference>
<dbReference type="PRINTS" id="PR00080">
    <property type="entry name" value="SDRFAMILY"/>
</dbReference>
<accession>A0AAX1JKE8</accession>
<protein>
    <submittedName>
        <fullName evidence="2">SDR family oxidoreductase</fullName>
    </submittedName>
</protein>
<dbReference type="KEGG" id="mku:I2456_19460"/>